<keyword evidence="1" id="KW-0472">Membrane</keyword>
<keyword evidence="1" id="KW-1133">Transmembrane helix</keyword>
<dbReference type="Proteomes" id="UP000324897">
    <property type="component" value="Chromosome 7"/>
</dbReference>
<name>A0A5J9U5Q2_9POAL</name>
<gene>
    <name evidence="2" type="ORF">EJB05_35102</name>
</gene>
<dbReference type="Gramene" id="TVU18979">
    <property type="protein sequence ID" value="TVU18979"/>
    <property type="gene ID" value="EJB05_35102"/>
</dbReference>
<reference evidence="2 3" key="1">
    <citation type="journal article" date="2019" name="Sci. Rep.">
        <title>A high-quality genome of Eragrostis curvula grass provides insights into Poaceae evolution and supports new strategies to enhance forage quality.</title>
        <authorList>
            <person name="Carballo J."/>
            <person name="Santos B.A.C.M."/>
            <person name="Zappacosta D."/>
            <person name="Garbus I."/>
            <person name="Selva J.P."/>
            <person name="Gallo C.A."/>
            <person name="Diaz A."/>
            <person name="Albertini E."/>
            <person name="Caccamo M."/>
            <person name="Echenique V."/>
        </authorList>
    </citation>
    <scope>NUCLEOTIDE SEQUENCE [LARGE SCALE GENOMIC DNA]</scope>
    <source>
        <strain evidence="3">cv. Victoria</strain>
        <tissue evidence="2">Leaf</tissue>
    </source>
</reference>
<proteinExistence type="predicted"/>
<accession>A0A5J9U5Q2</accession>
<organism evidence="2 3">
    <name type="scientific">Eragrostis curvula</name>
    <name type="common">weeping love grass</name>
    <dbReference type="NCBI Taxonomy" id="38414"/>
    <lineage>
        <taxon>Eukaryota</taxon>
        <taxon>Viridiplantae</taxon>
        <taxon>Streptophyta</taxon>
        <taxon>Embryophyta</taxon>
        <taxon>Tracheophyta</taxon>
        <taxon>Spermatophyta</taxon>
        <taxon>Magnoliopsida</taxon>
        <taxon>Liliopsida</taxon>
        <taxon>Poales</taxon>
        <taxon>Poaceae</taxon>
        <taxon>PACMAD clade</taxon>
        <taxon>Chloridoideae</taxon>
        <taxon>Eragrostideae</taxon>
        <taxon>Eragrostidinae</taxon>
        <taxon>Eragrostis</taxon>
    </lineage>
</organism>
<evidence type="ECO:0000313" key="2">
    <source>
        <dbReference type="EMBL" id="TVU18979.1"/>
    </source>
</evidence>
<comment type="caution">
    <text evidence="2">The sequence shown here is derived from an EMBL/GenBank/DDBJ whole genome shotgun (WGS) entry which is preliminary data.</text>
</comment>
<protein>
    <submittedName>
        <fullName evidence="2">Uncharacterized protein</fullName>
    </submittedName>
</protein>
<dbReference type="AlphaFoldDB" id="A0A5J9U5Q2"/>
<feature type="non-terminal residue" evidence="2">
    <location>
        <position position="1"/>
    </location>
</feature>
<dbReference type="EMBL" id="RWGY01000029">
    <property type="protein sequence ID" value="TVU18979.1"/>
    <property type="molecule type" value="Genomic_DNA"/>
</dbReference>
<evidence type="ECO:0000313" key="3">
    <source>
        <dbReference type="Proteomes" id="UP000324897"/>
    </source>
</evidence>
<keyword evidence="1" id="KW-0812">Transmembrane</keyword>
<keyword evidence="3" id="KW-1185">Reference proteome</keyword>
<sequence length="107" mass="11822">MVLHGHSCGVVRVWFLVTSFWMLVGFVFSHDESGERGDDRVSDGLDGDKFIMWMTVVDGEMTEFVQIGVLVRGIYLCGMMILDGGICGSLRISCVPSMKLVLFGLLV</sequence>
<feature type="transmembrane region" description="Helical" evidence="1">
    <location>
        <begin position="12"/>
        <end position="30"/>
    </location>
</feature>
<evidence type="ECO:0000256" key="1">
    <source>
        <dbReference type="SAM" id="Phobius"/>
    </source>
</evidence>